<accession>A0A4Y2B391</accession>
<keyword evidence="2" id="KW-1185">Reference proteome</keyword>
<proteinExistence type="predicted"/>
<evidence type="ECO:0000313" key="1">
    <source>
        <dbReference type="EMBL" id="GBL85756.1"/>
    </source>
</evidence>
<organism evidence="1 2">
    <name type="scientific">Araneus ventricosus</name>
    <name type="common">Orbweaver spider</name>
    <name type="synonym">Epeira ventricosa</name>
    <dbReference type="NCBI Taxonomy" id="182803"/>
    <lineage>
        <taxon>Eukaryota</taxon>
        <taxon>Metazoa</taxon>
        <taxon>Ecdysozoa</taxon>
        <taxon>Arthropoda</taxon>
        <taxon>Chelicerata</taxon>
        <taxon>Arachnida</taxon>
        <taxon>Araneae</taxon>
        <taxon>Araneomorphae</taxon>
        <taxon>Entelegynae</taxon>
        <taxon>Araneoidea</taxon>
        <taxon>Araneidae</taxon>
        <taxon>Araneus</taxon>
    </lineage>
</organism>
<sequence>MSLSSPTHQLKLIRRTLIAGMIDSPAKCQFNSAIRFSLTEGSSKTDINPRVSHVYRENLMSDGFMREWCWKFKNWVQQEGGQERVCRL</sequence>
<comment type="caution">
    <text evidence="1">The sequence shown here is derived from an EMBL/GenBank/DDBJ whole genome shotgun (WGS) entry which is preliminary data.</text>
</comment>
<evidence type="ECO:0000313" key="2">
    <source>
        <dbReference type="Proteomes" id="UP000499080"/>
    </source>
</evidence>
<protein>
    <submittedName>
        <fullName evidence="1">Uncharacterized protein</fullName>
    </submittedName>
</protein>
<name>A0A4Y2B391_ARAVE</name>
<reference evidence="1 2" key="1">
    <citation type="journal article" date="2019" name="Sci. Rep.">
        <title>Orb-weaving spider Araneus ventricosus genome elucidates the spidroin gene catalogue.</title>
        <authorList>
            <person name="Kono N."/>
            <person name="Nakamura H."/>
            <person name="Ohtoshi R."/>
            <person name="Moran D.A.P."/>
            <person name="Shinohara A."/>
            <person name="Yoshida Y."/>
            <person name="Fujiwara M."/>
            <person name="Mori M."/>
            <person name="Tomita M."/>
            <person name="Arakawa K."/>
        </authorList>
    </citation>
    <scope>NUCLEOTIDE SEQUENCE [LARGE SCALE GENOMIC DNA]</scope>
</reference>
<gene>
    <name evidence="1" type="ORF">AVEN_193200_1</name>
</gene>
<dbReference type="AlphaFoldDB" id="A0A4Y2B391"/>
<dbReference type="Proteomes" id="UP000499080">
    <property type="component" value="Unassembled WGS sequence"/>
</dbReference>
<dbReference type="EMBL" id="BGPR01000044">
    <property type="protein sequence ID" value="GBL85756.1"/>
    <property type="molecule type" value="Genomic_DNA"/>
</dbReference>